<feature type="compositionally biased region" description="Basic and acidic residues" evidence="1">
    <location>
        <begin position="68"/>
        <end position="82"/>
    </location>
</feature>
<keyword evidence="4" id="KW-1185">Reference proteome</keyword>
<evidence type="ECO:0000256" key="1">
    <source>
        <dbReference type="SAM" id="MobiDB-lite"/>
    </source>
</evidence>
<dbReference type="GO" id="GO:0003677">
    <property type="term" value="F:DNA binding"/>
    <property type="evidence" value="ECO:0007669"/>
    <property type="project" value="InterPro"/>
</dbReference>
<dbReference type="InterPro" id="IPR010982">
    <property type="entry name" value="Lambda_DNA-bd_dom_sf"/>
</dbReference>
<dbReference type="Proteomes" id="UP000001025">
    <property type="component" value="Chromosome"/>
</dbReference>
<dbReference type="STRING" id="243090.RB12205"/>
<dbReference type="OrthoDB" id="284931at2"/>
<dbReference type="AlphaFoldDB" id="Q7UJ11"/>
<dbReference type="PATRIC" id="fig|243090.15.peg.5894"/>
<dbReference type="RefSeq" id="WP_011123618.1">
    <property type="nucleotide sequence ID" value="NC_005027.1"/>
</dbReference>
<evidence type="ECO:0000313" key="4">
    <source>
        <dbReference type="Proteomes" id="UP000001025"/>
    </source>
</evidence>
<dbReference type="KEGG" id="rba:RB12205"/>
<dbReference type="SUPFAM" id="SSF47413">
    <property type="entry name" value="lambda repressor-like DNA-binding domains"/>
    <property type="match status" value="1"/>
</dbReference>
<accession>Q7UJ11</accession>
<evidence type="ECO:0000259" key="2">
    <source>
        <dbReference type="PROSITE" id="PS50943"/>
    </source>
</evidence>
<dbReference type="Gene3D" id="1.10.260.40">
    <property type="entry name" value="lambda repressor-like DNA-binding domains"/>
    <property type="match status" value="1"/>
</dbReference>
<dbReference type="EnsemblBacteria" id="CAD77449">
    <property type="protein sequence ID" value="CAD77449"/>
    <property type="gene ID" value="RB12205"/>
</dbReference>
<dbReference type="CDD" id="cd00093">
    <property type="entry name" value="HTH_XRE"/>
    <property type="match status" value="1"/>
</dbReference>
<dbReference type="PROSITE" id="PS50943">
    <property type="entry name" value="HTH_CROC1"/>
    <property type="match status" value="1"/>
</dbReference>
<sequence length="216" mass="24171">MKPLSQQVREIVQQSQTSPSAIAKAAGINQSAMSRFMNDGSLTMEKLDRLAKVLGVSVTTDVSLIPRPPEKGRPAKSTEKRTKMNKKQAKSLADRYAQDAFENNFSSRRGIWHIVQVDCLLYYNNNPYAIDDTVRSGELNRIEKQLKAVGIKVLARGEGGDALRSKIDAFYTATMLIDCSVDRQPEVVKIIEEETSRSDQEVNELVAIKRQRNLAD</sequence>
<dbReference type="EMBL" id="BX294154">
    <property type="protein sequence ID" value="CAD77449.1"/>
    <property type="molecule type" value="Genomic_DNA"/>
</dbReference>
<feature type="domain" description="HTH cro/C1-type" evidence="2">
    <location>
        <begin position="20"/>
        <end position="62"/>
    </location>
</feature>
<dbReference type="InParanoid" id="Q7UJ11"/>
<feature type="region of interest" description="Disordered" evidence="1">
    <location>
        <begin position="64"/>
        <end position="88"/>
    </location>
</feature>
<dbReference type="InterPro" id="IPR001387">
    <property type="entry name" value="Cro/C1-type_HTH"/>
</dbReference>
<gene>
    <name evidence="3" type="ordered locus">RB12205</name>
</gene>
<protein>
    <recommendedName>
        <fullName evidence="2">HTH cro/C1-type domain-containing protein</fullName>
    </recommendedName>
</protein>
<dbReference type="Pfam" id="PF01381">
    <property type="entry name" value="HTH_3"/>
    <property type="match status" value="1"/>
</dbReference>
<proteinExistence type="predicted"/>
<reference evidence="3 4" key="1">
    <citation type="journal article" date="2003" name="Proc. Natl. Acad. Sci. U.S.A.">
        <title>Complete genome sequence of the marine planctomycete Pirellula sp. strain 1.</title>
        <authorList>
            <person name="Gloeckner F.O."/>
            <person name="Kube M."/>
            <person name="Bauer M."/>
            <person name="Teeling H."/>
            <person name="Lombardot T."/>
            <person name="Ludwig W."/>
            <person name="Gade D."/>
            <person name="Beck A."/>
            <person name="Borzym K."/>
            <person name="Heitmann K."/>
            <person name="Rabus R."/>
            <person name="Schlesner H."/>
            <person name="Amann R."/>
            <person name="Reinhardt R."/>
        </authorList>
    </citation>
    <scope>NUCLEOTIDE SEQUENCE [LARGE SCALE GENOMIC DNA]</scope>
    <source>
        <strain evidence="4">DSM 10527 / NCIMB 13988 / SH1</strain>
    </source>
</reference>
<evidence type="ECO:0000313" key="3">
    <source>
        <dbReference type="EMBL" id="CAD77449.1"/>
    </source>
</evidence>
<dbReference type="HOGENOM" id="CLU_1276767_0_0_0"/>
<name>Q7UJ11_RHOBA</name>
<dbReference type="SMART" id="SM00530">
    <property type="entry name" value="HTH_XRE"/>
    <property type="match status" value="1"/>
</dbReference>
<organism evidence="3 4">
    <name type="scientific">Rhodopirellula baltica (strain DSM 10527 / NCIMB 13988 / SH1)</name>
    <dbReference type="NCBI Taxonomy" id="243090"/>
    <lineage>
        <taxon>Bacteria</taxon>
        <taxon>Pseudomonadati</taxon>
        <taxon>Planctomycetota</taxon>
        <taxon>Planctomycetia</taxon>
        <taxon>Pirellulales</taxon>
        <taxon>Pirellulaceae</taxon>
        <taxon>Rhodopirellula</taxon>
    </lineage>
</organism>